<evidence type="ECO:0000259" key="1">
    <source>
        <dbReference type="Pfam" id="PF13280"/>
    </source>
</evidence>
<dbReference type="AlphaFoldDB" id="A0A318HCK4"/>
<dbReference type="EMBL" id="QJJS01000002">
    <property type="protein sequence ID" value="PXW98705.1"/>
    <property type="molecule type" value="Genomic_DNA"/>
</dbReference>
<dbReference type="PROSITE" id="PS52050">
    <property type="entry name" value="WYL"/>
    <property type="match status" value="1"/>
</dbReference>
<keyword evidence="4" id="KW-1185">Reference proteome</keyword>
<evidence type="ECO:0000313" key="4">
    <source>
        <dbReference type="Proteomes" id="UP000247811"/>
    </source>
</evidence>
<dbReference type="InterPro" id="IPR057727">
    <property type="entry name" value="WCX_dom"/>
</dbReference>
<feature type="domain" description="WYL" evidence="1">
    <location>
        <begin position="158"/>
        <end position="224"/>
    </location>
</feature>
<dbReference type="InterPro" id="IPR026881">
    <property type="entry name" value="WYL_dom"/>
</dbReference>
<dbReference type="PANTHER" id="PTHR34580">
    <property type="match status" value="1"/>
</dbReference>
<dbReference type="Pfam" id="PF25583">
    <property type="entry name" value="WCX"/>
    <property type="match status" value="1"/>
</dbReference>
<comment type="caution">
    <text evidence="3">The sequence shown here is derived from an EMBL/GenBank/DDBJ whole genome shotgun (WGS) entry which is preliminary data.</text>
</comment>
<dbReference type="Proteomes" id="UP000247811">
    <property type="component" value="Unassembled WGS sequence"/>
</dbReference>
<dbReference type="Pfam" id="PF13280">
    <property type="entry name" value="WYL"/>
    <property type="match status" value="1"/>
</dbReference>
<accession>A0A318HCK4</accession>
<reference evidence="3 4" key="1">
    <citation type="submission" date="2018-05" db="EMBL/GenBank/DDBJ databases">
        <title>Genomic Encyclopedia of Type Strains, Phase IV (KMG-IV): sequencing the most valuable type-strain genomes for metagenomic binning, comparative biology and taxonomic classification.</title>
        <authorList>
            <person name="Goeker M."/>
        </authorList>
    </citation>
    <scope>NUCLEOTIDE SEQUENCE [LARGE SCALE GENOMIC DNA]</scope>
    <source>
        <strain evidence="3 4">DSM 566</strain>
    </source>
</reference>
<dbReference type="OrthoDB" id="8595817at2"/>
<feature type="domain" description="WCX" evidence="2">
    <location>
        <begin position="255"/>
        <end position="312"/>
    </location>
</feature>
<keyword evidence="3" id="KW-0238">DNA-binding</keyword>
<sequence>MSRRPGNLETLLLSIELLKRIPRQRQVTAVELHRQLADIGMQRELRTIQRQLDQLSQHFEIERDERSKPYGYRWKALAQGLSLPLLGEHESLLLALAEQHLRNLLPASLLSSMEGFFTQARVNLGPAAGARRERDWLSKVRVVSSSQPLLAPRLQPGVFEQVSNALYGNRWLQLDYVNAAGTRRQADFMPLGLAQQGPCLYLVGRFRGFDNERSLALHRIRSATASTLTFERPADFELQRYDSDGRFGFGEGRRITLSFEISRPAGQHLLETPLSTDQQVEVLPDGHLHLVATVIDTERLTWWLRGFGDEVRQIVRTPCETPVP</sequence>
<dbReference type="InterPro" id="IPR051534">
    <property type="entry name" value="CBASS_pafABC_assoc_protein"/>
</dbReference>
<name>A0A318HCK4_9BURK</name>
<evidence type="ECO:0000313" key="3">
    <source>
        <dbReference type="EMBL" id="PXW98705.1"/>
    </source>
</evidence>
<proteinExistence type="predicted"/>
<evidence type="ECO:0000259" key="2">
    <source>
        <dbReference type="Pfam" id="PF25583"/>
    </source>
</evidence>
<dbReference type="RefSeq" id="WP_110399340.1">
    <property type="nucleotide sequence ID" value="NZ_QJJS01000002.1"/>
</dbReference>
<organism evidence="3 4">
    <name type="scientific">Sphaerotilus hippei</name>
    <dbReference type="NCBI Taxonomy" id="744406"/>
    <lineage>
        <taxon>Bacteria</taxon>
        <taxon>Pseudomonadati</taxon>
        <taxon>Pseudomonadota</taxon>
        <taxon>Betaproteobacteria</taxon>
        <taxon>Burkholderiales</taxon>
        <taxon>Sphaerotilaceae</taxon>
        <taxon>Sphaerotilus</taxon>
    </lineage>
</organism>
<dbReference type="PANTHER" id="PTHR34580:SF1">
    <property type="entry name" value="PROTEIN PAFC"/>
    <property type="match status" value="1"/>
</dbReference>
<gene>
    <name evidence="3" type="ORF">C7444_102185</name>
</gene>
<protein>
    <submittedName>
        <fullName evidence="3">Putative DNA-binding transcriptional regulator YafY</fullName>
    </submittedName>
</protein>
<dbReference type="GO" id="GO:0003677">
    <property type="term" value="F:DNA binding"/>
    <property type="evidence" value="ECO:0007669"/>
    <property type="project" value="UniProtKB-KW"/>
</dbReference>